<dbReference type="SUPFAM" id="SSF51735">
    <property type="entry name" value="NAD(P)-binding Rossmann-fold domains"/>
    <property type="match status" value="1"/>
</dbReference>
<protein>
    <submittedName>
        <fullName evidence="4">Uncharacterized protein</fullName>
    </submittedName>
</protein>
<keyword evidence="2" id="KW-0521">NADP</keyword>
<dbReference type="AlphaFoldDB" id="A0A072PUT6"/>
<proteinExistence type="inferred from homology"/>
<evidence type="ECO:0000256" key="2">
    <source>
        <dbReference type="ARBA" id="ARBA00022857"/>
    </source>
</evidence>
<accession>A0A072PUT6</accession>
<dbReference type="PANTHER" id="PTHR24320">
    <property type="entry name" value="RETINOL DEHYDROGENASE"/>
    <property type="match status" value="1"/>
</dbReference>
<gene>
    <name evidence="4" type="ORF">A1O9_01104</name>
</gene>
<evidence type="ECO:0000256" key="3">
    <source>
        <dbReference type="ARBA" id="ARBA00023002"/>
    </source>
</evidence>
<dbReference type="PANTHER" id="PTHR24320:SF283">
    <property type="entry name" value="RETINOL DEHYDROGENASE 11"/>
    <property type="match status" value="1"/>
</dbReference>
<evidence type="ECO:0000313" key="5">
    <source>
        <dbReference type="Proteomes" id="UP000027920"/>
    </source>
</evidence>
<dbReference type="EMBL" id="AMGV01000001">
    <property type="protein sequence ID" value="KEF63128.1"/>
    <property type="molecule type" value="Genomic_DNA"/>
</dbReference>
<dbReference type="STRING" id="1182545.A0A072PUT6"/>
<dbReference type="PRINTS" id="PR00081">
    <property type="entry name" value="GDHRDH"/>
</dbReference>
<dbReference type="Pfam" id="PF00106">
    <property type="entry name" value="adh_short"/>
    <property type="match status" value="1"/>
</dbReference>
<sequence>MTATTKSTFNGDTEALEVALEFAGTIRGKTILVTGVNQGGIGFTTAEAFASQSPAIIIIAGRNLTKVQESIDALKAKFSGPTYRALKLDLGSQKGVRAAAAEVLSWADVSAIDIVVNNAGIMNIPERTINEDGIEIHFATNHIGHFLFTSLIMPKLIQAAAGKPKGSTRVVNVTSLSPTFAGMRWSDINFQKVNTELPEDEQPTYAIHKQWGIKDPESKSYLPLEGYNQSKVANVLFSIGLNERLYDKHGILSLAVHPGIIYTELSRYAAPETVAAIREMLKAGSFPLKSMGAGAATSLVAAIDPGLSKPETKDGRENHGVYLIDCQFSDKILPKSCSNEGAERLWNLSEQLVNEEFAW</sequence>
<dbReference type="Proteomes" id="UP000027920">
    <property type="component" value="Unassembled WGS sequence"/>
</dbReference>
<dbReference type="GeneID" id="25276052"/>
<dbReference type="Gene3D" id="3.40.50.720">
    <property type="entry name" value="NAD(P)-binding Rossmann-like Domain"/>
    <property type="match status" value="1"/>
</dbReference>
<evidence type="ECO:0000256" key="1">
    <source>
        <dbReference type="ARBA" id="ARBA00006484"/>
    </source>
</evidence>
<keyword evidence="5" id="KW-1185">Reference proteome</keyword>
<organism evidence="4 5">
    <name type="scientific">Exophiala aquamarina CBS 119918</name>
    <dbReference type="NCBI Taxonomy" id="1182545"/>
    <lineage>
        <taxon>Eukaryota</taxon>
        <taxon>Fungi</taxon>
        <taxon>Dikarya</taxon>
        <taxon>Ascomycota</taxon>
        <taxon>Pezizomycotina</taxon>
        <taxon>Eurotiomycetes</taxon>
        <taxon>Chaetothyriomycetidae</taxon>
        <taxon>Chaetothyriales</taxon>
        <taxon>Herpotrichiellaceae</taxon>
        <taxon>Exophiala</taxon>
    </lineage>
</organism>
<dbReference type="RefSeq" id="XP_013265718.1">
    <property type="nucleotide sequence ID" value="XM_013410264.1"/>
</dbReference>
<dbReference type="InterPro" id="IPR036291">
    <property type="entry name" value="NAD(P)-bd_dom_sf"/>
</dbReference>
<keyword evidence="3" id="KW-0560">Oxidoreductase</keyword>
<dbReference type="HOGENOM" id="CLU_010194_44_0_1"/>
<reference evidence="4 5" key="1">
    <citation type="submission" date="2013-03" db="EMBL/GenBank/DDBJ databases">
        <title>The Genome Sequence of Exophiala aquamarina CBS 119918.</title>
        <authorList>
            <consortium name="The Broad Institute Genomics Platform"/>
            <person name="Cuomo C."/>
            <person name="de Hoog S."/>
            <person name="Gorbushina A."/>
            <person name="Walker B."/>
            <person name="Young S.K."/>
            <person name="Zeng Q."/>
            <person name="Gargeya S."/>
            <person name="Fitzgerald M."/>
            <person name="Haas B."/>
            <person name="Abouelleil A."/>
            <person name="Allen A.W."/>
            <person name="Alvarado L."/>
            <person name="Arachchi H.M."/>
            <person name="Berlin A.M."/>
            <person name="Chapman S.B."/>
            <person name="Gainer-Dewar J."/>
            <person name="Goldberg J."/>
            <person name="Griggs A."/>
            <person name="Gujja S."/>
            <person name="Hansen M."/>
            <person name="Howarth C."/>
            <person name="Imamovic A."/>
            <person name="Ireland A."/>
            <person name="Larimer J."/>
            <person name="McCowan C."/>
            <person name="Murphy C."/>
            <person name="Pearson M."/>
            <person name="Poon T.W."/>
            <person name="Priest M."/>
            <person name="Roberts A."/>
            <person name="Saif S."/>
            <person name="Shea T."/>
            <person name="Sisk P."/>
            <person name="Sykes S."/>
            <person name="Wortman J."/>
            <person name="Nusbaum C."/>
            <person name="Birren B."/>
        </authorList>
    </citation>
    <scope>NUCLEOTIDE SEQUENCE [LARGE SCALE GENOMIC DNA]</scope>
    <source>
        <strain evidence="4 5">CBS 119918</strain>
    </source>
</reference>
<name>A0A072PUT6_9EURO</name>
<dbReference type="GO" id="GO:0016491">
    <property type="term" value="F:oxidoreductase activity"/>
    <property type="evidence" value="ECO:0007669"/>
    <property type="project" value="UniProtKB-KW"/>
</dbReference>
<comment type="caution">
    <text evidence="4">The sequence shown here is derived from an EMBL/GenBank/DDBJ whole genome shotgun (WGS) entry which is preliminary data.</text>
</comment>
<dbReference type="OrthoDB" id="191139at2759"/>
<dbReference type="VEuPathDB" id="FungiDB:A1O9_01104"/>
<dbReference type="InterPro" id="IPR002347">
    <property type="entry name" value="SDR_fam"/>
</dbReference>
<evidence type="ECO:0000313" key="4">
    <source>
        <dbReference type="EMBL" id="KEF63128.1"/>
    </source>
</evidence>
<comment type="similarity">
    <text evidence="1">Belongs to the short-chain dehydrogenases/reductases (SDR) family.</text>
</comment>